<dbReference type="PANTHER" id="PTHR43586:SF15">
    <property type="entry name" value="BLR3095 PROTEIN"/>
    <property type="match status" value="1"/>
</dbReference>
<dbReference type="InterPro" id="IPR020578">
    <property type="entry name" value="Aminotrans_V_PyrdxlP_BS"/>
</dbReference>
<proteinExistence type="inferred from homology"/>
<dbReference type="InterPro" id="IPR015424">
    <property type="entry name" value="PyrdxlP-dep_Trfase"/>
</dbReference>
<dbReference type="GO" id="GO:0008483">
    <property type="term" value="F:transaminase activity"/>
    <property type="evidence" value="ECO:0007669"/>
    <property type="project" value="UniProtKB-KW"/>
</dbReference>
<dbReference type="InterPro" id="IPR015421">
    <property type="entry name" value="PyrdxlP-dep_Trfase_major"/>
</dbReference>
<dbReference type="PANTHER" id="PTHR43586">
    <property type="entry name" value="CYSTEINE DESULFURASE"/>
    <property type="match status" value="1"/>
</dbReference>
<dbReference type="EMBL" id="CP126114">
    <property type="protein sequence ID" value="WHY85993.1"/>
    <property type="molecule type" value="Genomic_DNA"/>
</dbReference>
<comment type="similarity">
    <text evidence="3">Belongs to the class-V pyridoxal-phosphate-dependent aminotransferase family.</text>
</comment>
<evidence type="ECO:0000313" key="6">
    <source>
        <dbReference type="EMBL" id="WHY85993.1"/>
    </source>
</evidence>
<dbReference type="AlphaFoldDB" id="A0AA95SCC0"/>
<name>A0AA95SCC0_9BACI</name>
<sequence length="380" mass="42538">MIFPFAKEREQFPILNEMTQLSSCSQSAISIPVKEAMNEYMDSWSREGMDWMGWMERVERAKASFASLINASPDEIAVLSSVSECTSSVASALTYSKGRHKICTTEIDFPCIGHVWLAQQERGGEVQFIPGEDHKVPLEYYEKYVDEQTVVTSIPHVSYYNGFKQDIKKIASIVHRKGSYCFVDAYQSAGSVQIDVKDMDIDFLAAGSQKYLLGIPGIAFLYVKKEVANELKPMVTGWFGRVNPFAFDIKLLDYADGARRFETGTPPMINAYAADAAIQTLLKVGVDHIETYLQKLSQTAIAHAKERGLIVASPENMEEKASNTAIFTGEASIYERKMKERGFIVSARNDVIRIAPHFYNTENEVIVAIDTLAELVRDGK</sequence>
<evidence type="ECO:0000256" key="3">
    <source>
        <dbReference type="RuleBase" id="RU004075"/>
    </source>
</evidence>
<dbReference type="InterPro" id="IPR000192">
    <property type="entry name" value="Aminotrans_V_dom"/>
</dbReference>
<accession>A0AA95SCC0</accession>
<dbReference type="Pfam" id="PF00266">
    <property type="entry name" value="Aminotran_5"/>
    <property type="match status" value="1"/>
</dbReference>
<dbReference type="KEGG" id="nnv:QNH39_26020"/>
<evidence type="ECO:0000313" key="7">
    <source>
        <dbReference type="Proteomes" id="UP001178288"/>
    </source>
</evidence>
<keyword evidence="7" id="KW-1185">Reference proteome</keyword>
<evidence type="ECO:0000256" key="2">
    <source>
        <dbReference type="ARBA" id="ARBA00022898"/>
    </source>
</evidence>
<keyword evidence="6" id="KW-0808">Transferase</keyword>
<evidence type="ECO:0000256" key="1">
    <source>
        <dbReference type="ARBA" id="ARBA00001933"/>
    </source>
</evidence>
<dbReference type="RefSeq" id="WP_066093377.1">
    <property type="nucleotide sequence ID" value="NZ_CP126114.1"/>
</dbReference>
<dbReference type="PROSITE" id="PS00595">
    <property type="entry name" value="AA_TRANSFER_CLASS_5"/>
    <property type="match status" value="1"/>
</dbReference>
<evidence type="ECO:0000256" key="4">
    <source>
        <dbReference type="RuleBase" id="RU004504"/>
    </source>
</evidence>
<reference evidence="6" key="1">
    <citation type="submission" date="2023-05" db="EMBL/GenBank/DDBJ databases">
        <title>Comparative genomics of Bacillaceae isolates and their secondary metabolite potential.</title>
        <authorList>
            <person name="Song L."/>
            <person name="Nielsen L.J."/>
            <person name="Mohite O."/>
            <person name="Xu X."/>
            <person name="Weber T."/>
            <person name="Kovacs A.T."/>
        </authorList>
    </citation>
    <scope>NUCLEOTIDE SEQUENCE</scope>
    <source>
        <strain evidence="6">XLM17</strain>
    </source>
</reference>
<keyword evidence="6" id="KW-0032">Aminotransferase</keyword>
<keyword evidence="2" id="KW-0663">Pyridoxal phosphate</keyword>
<dbReference type="InterPro" id="IPR015422">
    <property type="entry name" value="PyrdxlP-dep_Trfase_small"/>
</dbReference>
<dbReference type="Gene3D" id="3.90.1150.10">
    <property type="entry name" value="Aspartate Aminotransferase, domain 1"/>
    <property type="match status" value="1"/>
</dbReference>
<feature type="domain" description="Aminotransferase class V" evidence="5">
    <location>
        <begin position="49"/>
        <end position="328"/>
    </location>
</feature>
<protein>
    <submittedName>
        <fullName evidence="6">Aminotransferase class V-fold PLP-dependent enzyme</fullName>
    </submittedName>
</protein>
<comment type="cofactor">
    <cofactor evidence="1 4">
        <name>pyridoxal 5'-phosphate</name>
        <dbReference type="ChEBI" id="CHEBI:597326"/>
    </cofactor>
</comment>
<dbReference type="SUPFAM" id="SSF53383">
    <property type="entry name" value="PLP-dependent transferases"/>
    <property type="match status" value="1"/>
</dbReference>
<gene>
    <name evidence="6" type="ORF">QNH39_26020</name>
</gene>
<evidence type="ECO:0000259" key="5">
    <source>
        <dbReference type="Pfam" id="PF00266"/>
    </source>
</evidence>
<organism evidence="6 7">
    <name type="scientific">Neobacillus novalis</name>
    <dbReference type="NCBI Taxonomy" id="220687"/>
    <lineage>
        <taxon>Bacteria</taxon>
        <taxon>Bacillati</taxon>
        <taxon>Bacillota</taxon>
        <taxon>Bacilli</taxon>
        <taxon>Bacillales</taxon>
        <taxon>Bacillaceae</taxon>
        <taxon>Neobacillus</taxon>
    </lineage>
</organism>
<dbReference type="Proteomes" id="UP001178288">
    <property type="component" value="Chromosome"/>
</dbReference>
<dbReference type="Gene3D" id="3.40.640.10">
    <property type="entry name" value="Type I PLP-dependent aspartate aminotransferase-like (Major domain)"/>
    <property type="match status" value="1"/>
</dbReference>